<dbReference type="CDD" id="cd05121">
    <property type="entry name" value="ABC1_ADCK3-like"/>
    <property type="match status" value="1"/>
</dbReference>
<sequence length="558" mass="62119">MSGAEGVGVGVFGRRLRHLRRYREVLEVLGRHGFAVVADAVGLRRPWPRRRPREPVVPGPVHLRQALEELGPTFVKLGQVLSLRADLLPREYLDELARLQDQVPPQPFNAIRAVIEQELGAPLERLFRDVDPEPLASASLGQVHGAELPDGRPVVVKVLRQGVEATVRTDLEIIQDLARLAAQRLGPLPFDPVELADEFARIMRRELDYRVEARQIQRFRRNFRGDGRIRIPRVYVDRSSARVLTMERLRGARITDFDALERMGVDRRRLARTGAEIFLKMVLVDRYFHGDPHPGNLLVLPGGQLGLLDFGMVASLRPELTEQIARTFMAAVRQDPRGAVRSMRRMGIVPPTADRAALERDLEDLIARNYGRPIRELSLGEVVADSLEMVARHRLRLPGELLLLARALTILDGLARTLDPGFNALEVAVPFARRLWLRRLRPGSHLAAAVDDVQELVEVTRTLPERVDRLLEQLEAGRLTLGLRLGQETHPALRRAERAANRLALAVLAAGLAVAGGVMWGQPSPKLLGVPVLAAGAVTASMLAAAVLVWAIWRSGRL</sequence>
<feature type="transmembrane region" description="Helical" evidence="2">
    <location>
        <begin position="503"/>
        <end position="520"/>
    </location>
</feature>
<evidence type="ECO:0000256" key="2">
    <source>
        <dbReference type="SAM" id="Phobius"/>
    </source>
</evidence>
<dbReference type="InterPro" id="IPR011009">
    <property type="entry name" value="Kinase-like_dom_sf"/>
</dbReference>
<evidence type="ECO:0000313" key="5">
    <source>
        <dbReference type="Proteomes" id="UP001333102"/>
    </source>
</evidence>
<accession>A0ABZ1BKZ2</accession>
<dbReference type="GO" id="GO:0016301">
    <property type="term" value="F:kinase activity"/>
    <property type="evidence" value="ECO:0007669"/>
    <property type="project" value="UniProtKB-KW"/>
</dbReference>
<evidence type="ECO:0000259" key="3">
    <source>
        <dbReference type="Pfam" id="PF03109"/>
    </source>
</evidence>
<feature type="domain" description="ABC1 atypical kinase-like" evidence="3">
    <location>
        <begin position="98"/>
        <end position="340"/>
    </location>
</feature>
<keyword evidence="4" id="KW-0418">Kinase</keyword>
<keyword evidence="2" id="KW-0472">Membrane</keyword>
<dbReference type="EMBL" id="CP141614">
    <property type="protein sequence ID" value="WRP13495.1"/>
    <property type="molecule type" value="Genomic_DNA"/>
</dbReference>
<feature type="transmembrane region" description="Helical" evidence="2">
    <location>
        <begin position="532"/>
        <end position="553"/>
    </location>
</feature>
<gene>
    <name evidence="4" type="ORF">VLY81_08520</name>
</gene>
<keyword evidence="5" id="KW-1185">Reference proteome</keyword>
<dbReference type="Pfam" id="PF03109">
    <property type="entry name" value="ABC1"/>
    <property type="match status" value="1"/>
</dbReference>
<protein>
    <submittedName>
        <fullName evidence="4">AarF/ABC1/UbiB kinase family protein</fullName>
    </submittedName>
</protein>
<dbReference type="PANTHER" id="PTHR10566:SF113">
    <property type="entry name" value="PROTEIN ACTIVITY OF BC1 COMPLEX KINASE 7, CHLOROPLASTIC"/>
    <property type="match status" value="1"/>
</dbReference>
<keyword evidence="4" id="KW-0808">Transferase</keyword>
<comment type="similarity">
    <text evidence="1">Belongs to the protein kinase superfamily. ADCK protein kinase family.</text>
</comment>
<dbReference type="InterPro" id="IPR050154">
    <property type="entry name" value="UbiB_kinase"/>
</dbReference>
<dbReference type="RefSeq" id="WP_324667740.1">
    <property type="nucleotide sequence ID" value="NZ_CP141614.1"/>
</dbReference>
<dbReference type="Proteomes" id="UP001333102">
    <property type="component" value="Chromosome"/>
</dbReference>
<name>A0ABZ1BKZ2_9FIRM</name>
<dbReference type="SUPFAM" id="SSF56112">
    <property type="entry name" value="Protein kinase-like (PK-like)"/>
    <property type="match status" value="1"/>
</dbReference>
<dbReference type="PANTHER" id="PTHR10566">
    <property type="entry name" value="CHAPERONE-ACTIVITY OF BC1 COMPLEX CABC1 -RELATED"/>
    <property type="match status" value="1"/>
</dbReference>
<evidence type="ECO:0000256" key="1">
    <source>
        <dbReference type="ARBA" id="ARBA00009670"/>
    </source>
</evidence>
<keyword evidence="2" id="KW-0812">Transmembrane</keyword>
<organism evidence="4 5">
    <name type="scientific">Geochorda subterranea</name>
    <dbReference type="NCBI Taxonomy" id="3109564"/>
    <lineage>
        <taxon>Bacteria</taxon>
        <taxon>Bacillati</taxon>
        <taxon>Bacillota</taxon>
        <taxon>Limnochordia</taxon>
        <taxon>Limnochordales</taxon>
        <taxon>Geochordaceae</taxon>
        <taxon>Geochorda</taxon>
    </lineage>
</organism>
<keyword evidence="2" id="KW-1133">Transmembrane helix</keyword>
<evidence type="ECO:0000313" key="4">
    <source>
        <dbReference type="EMBL" id="WRP13495.1"/>
    </source>
</evidence>
<dbReference type="InterPro" id="IPR004147">
    <property type="entry name" value="ABC1_dom"/>
</dbReference>
<proteinExistence type="inferred from homology"/>
<reference evidence="5" key="1">
    <citation type="submission" date="2023-12" db="EMBL/GenBank/DDBJ databases">
        <title>Novel isolates from deep terrestrial aquifers shed light on the physiology and ecology of the class Limnochordia.</title>
        <authorList>
            <person name="Karnachuk O.V."/>
            <person name="Lukina A.P."/>
            <person name="Avakyan M.R."/>
            <person name="Kadnikov V."/>
            <person name="Begmatov S."/>
            <person name="Beletsky A.V."/>
            <person name="Mardanov A.V."/>
            <person name="Ravin N.V."/>
        </authorList>
    </citation>
    <scope>NUCLEOTIDE SEQUENCE [LARGE SCALE GENOMIC DNA]</scope>
    <source>
        <strain evidence="5">LN</strain>
    </source>
</reference>